<feature type="domain" description="Tyr recombinase" evidence="7">
    <location>
        <begin position="122"/>
        <end position="317"/>
    </location>
</feature>
<dbReference type="Gene3D" id="1.10.443.10">
    <property type="entry name" value="Intergrase catalytic core"/>
    <property type="match status" value="1"/>
</dbReference>
<dbReference type="RefSeq" id="WP_155477947.1">
    <property type="nucleotide sequence ID" value="NZ_WNKU01000040.1"/>
</dbReference>
<dbReference type="OrthoDB" id="9815875at2"/>
<protein>
    <submittedName>
        <fullName evidence="9">Tyrosine-type recombinase/integrase</fullName>
    </submittedName>
</protein>
<dbReference type="Proteomes" id="UP000430670">
    <property type="component" value="Unassembled WGS sequence"/>
</dbReference>
<gene>
    <name evidence="9" type="ORF">GJ688_18200</name>
</gene>
<dbReference type="PANTHER" id="PTHR34605:SF4">
    <property type="entry name" value="DNA ADENINE METHYLTRANSFERASE"/>
    <property type="match status" value="1"/>
</dbReference>
<evidence type="ECO:0000313" key="9">
    <source>
        <dbReference type="EMBL" id="MTV50866.1"/>
    </source>
</evidence>
<organism evidence="9 10">
    <name type="scientific">Heliobacterium mobile</name>
    <name type="common">Heliobacillus mobilis</name>
    <dbReference type="NCBI Taxonomy" id="28064"/>
    <lineage>
        <taxon>Bacteria</taxon>
        <taxon>Bacillati</taxon>
        <taxon>Bacillota</taxon>
        <taxon>Clostridia</taxon>
        <taxon>Eubacteriales</taxon>
        <taxon>Heliobacteriaceae</taxon>
        <taxon>Heliobacterium</taxon>
    </lineage>
</organism>
<dbReference type="GO" id="GO:0015074">
    <property type="term" value="P:DNA integration"/>
    <property type="evidence" value="ECO:0007669"/>
    <property type="project" value="UniProtKB-KW"/>
</dbReference>
<dbReference type="GO" id="GO:0003677">
    <property type="term" value="F:DNA binding"/>
    <property type="evidence" value="ECO:0007669"/>
    <property type="project" value="UniProtKB-UniRule"/>
</dbReference>
<dbReference type="InterPro" id="IPR052925">
    <property type="entry name" value="Phage_Integrase-like_Recomb"/>
</dbReference>
<dbReference type="CDD" id="cd00799">
    <property type="entry name" value="INT_Cre_C"/>
    <property type="match status" value="1"/>
</dbReference>
<dbReference type="PROSITE" id="PS51900">
    <property type="entry name" value="CB"/>
    <property type="match status" value="1"/>
</dbReference>
<comment type="similarity">
    <text evidence="2">Belongs to the 'phage' integrase family.</text>
</comment>
<feature type="domain" description="Core-binding (CB)" evidence="8">
    <location>
        <begin position="16"/>
        <end position="96"/>
    </location>
</feature>
<dbReference type="InterPro" id="IPR013762">
    <property type="entry name" value="Integrase-like_cat_sf"/>
</dbReference>
<dbReference type="PANTHER" id="PTHR34605">
    <property type="entry name" value="PHAGE_INTEGRASE DOMAIN-CONTAINING PROTEIN"/>
    <property type="match status" value="1"/>
</dbReference>
<sequence>MSLSPLPSKGLLTSPDSFQEEIQRVRQAARSQQTIKSYQADWRHFSAWCNQSSLCAIPASAETVEAYLVAMARNGYKYSTISRRLSAISKAHEIEGKDSPTHSLIVRTALQGIARLHGSAQQGKSPITVAHLREMIGYIPPSLQGHRDRALLLLGFAGAFRRSELVQLNVEDLRFVAEGIRVTLRRSKTDPLGAGIIKGIPNGDHEVTCPVRAVRQWIQRAEISEGPLFRPVTRHDTLRQTRLSDASVALIVKRYAQQVGLDVSKFSGHSLRAGLATAAASAGVEERLIMNQTGHRSVKMVRHYIREGSLFRQNAAKGIGL</sequence>
<keyword evidence="4 6" id="KW-0238">DNA-binding</keyword>
<name>A0A6I3SQ62_HELMO</name>
<keyword evidence="5" id="KW-0233">DNA recombination</keyword>
<dbReference type="Pfam" id="PF02899">
    <property type="entry name" value="Phage_int_SAM_1"/>
    <property type="match status" value="1"/>
</dbReference>
<dbReference type="AlphaFoldDB" id="A0A6I3SQ62"/>
<dbReference type="SUPFAM" id="SSF47823">
    <property type="entry name" value="lambda integrase-like, N-terminal domain"/>
    <property type="match status" value="1"/>
</dbReference>
<keyword evidence="10" id="KW-1185">Reference proteome</keyword>
<dbReference type="InterPro" id="IPR011010">
    <property type="entry name" value="DNA_brk_join_enz"/>
</dbReference>
<reference evidence="9 10" key="1">
    <citation type="submission" date="2019-11" db="EMBL/GenBank/DDBJ databases">
        <title>Whole-genome sequence of a the green, strictly anaerobic photosynthetic bacterium Heliobacillus mobilis DSM 6151.</title>
        <authorList>
            <person name="Kyndt J.A."/>
            <person name="Meyer T.E."/>
        </authorList>
    </citation>
    <scope>NUCLEOTIDE SEQUENCE [LARGE SCALE GENOMIC DNA]</scope>
    <source>
        <strain evidence="9 10">DSM 6151</strain>
    </source>
</reference>
<dbReference type="GO" id="GO:0006310">
    <property type="term" value="P:DNA recombination"/>
    <property type="evidence" value="ECO:0007669"/>
    <property type="project" value="UniProtKB-KW"/>
</dbReference>
<evidence type="ECO:0000259" key="7">
    <source>
        <dbReference type="PROSITE" id="PS51898"/>
    </source>
</evidence>
<comment type="function">
    <text evidence="1">Site-specific tyrosine recombinase, which acts by catalyzing the cutting and rejoining of the recombining DNA molecules.</text>
</comment>
<dbReference type="Pfam" id="PF00589">
    <property type="entry name" value="Phage_integrase"/>
    <property type="match status" value="1"/>
</dbReference>
<evidence type="ECO:0000256" key="3">
    <source>
        <dbReference type="ARBA" id="ARBA00022908"/>
    </source>
</evidence>
<evidence type="ECO:0000256" key="2">
    <source>
        <dbReference type="ARBA" id="ARBA00008857"/>
    </source>
</evidence>
<dbReference type="InterPro" id="IPR002104">
    <property type="entry name" value="Integrase_catalytic"/>
</dbReference>
<dbReference type="EMBL" id="WNKU01000040">
    <property type="protein sequence ID" value="MTV50866.1"/>
    <property type="molecule type" value="Genomic_DNA"/>
</dbReference>
<evidence type="ECO:0000256" key="5">
    <source>
        <dbReference type="ARBA" id="ARBA00023172"/>
    </source>
</evidence>
<dbReference type="InterPro" id="IPR044068">
    <property type="entry name" value="CB"/>
</dbReference>
<dbReference type="InterPro" id="IPR004107">
    <property type="entry name" value="Integrase_SAM-like_N"/>
</dbReference>
<evidence type="ECO:0000313" key="10">
    <source>
        <dbReference type="Proteomes" id="UP000430670"/>
    </source>
</evidence>
<evidence type="ECO:0000256" key="4">
    <source>
        <dbReference type="ARBA" id="ARBA00023125"/>
    </source>
</evidence>
<dbReference type="Gene3D" id="1.10.150.130">
    <property type="match status" value="1"/>
</dbReference>
<keyword evidence="3" id="KW-0229">DNA integration</keyword>
<accession>A0A6I3SQ62</accession>
<dbReference type="SUPFAM" id="SSF56349">
    <property type="entry name" value="DNA breaking-rejoining enzymes"/>
    <property type="match status" value="1"/>
</dbReference>
<dbReference type="PROSITE" id="PS51898">
    <property type="entry name" value="TYR_RECOMBINASE"/>
    <property type="match status" value="1"/>
</dbReference>
<evidence type="ECO:0000259" key="8">
    <source>
        <dbReference type="PROSITE" id="PS51900"/>
    </source>
</evidence>
<proteinExistence type="inferred from homology"/>
<comment type="caution">
    <text evidence="9">The sequence shown here is derived from an EMBL/GenBank/DDBJ whole genome shotgun (WGS) entry which is preliminary data.</text>
</comment>
<dbReference type="InterPro" id="IPR010998">
    <property type="entry name" value="Integrase_recombinase_N"/>
</dbReference>
<evidence type="ECO:0000256" key="1">
    <source>
        <dbReference type="ARBA" id="ARBA00003283"/>
    </source>
</evidence>
<evidence type="ECO:0000256" key="6">
    <source>
        <dbReference type="PROSITE-ProRule" id="PRU01248"/>
    </source>
</evidence>